<evidence type="ECO:0000256" key="1">
    <source>
        <dbReference type="SAM" id="MobiDB-lite"/>
    </source>
</evidence>
<feature type="region of interest" description="Disordered" evidence="1">
    <location>
        <begin position="168"/>
        <end position="189"/>
    </location>
</feature>
<accession>A0A0F9HM75</accession>
<dbReference type="AlphaFoldDB" id="A0A0F9HM75"/>
<proteinExistence type="predicted"/>
<feature type="region of interest" description="Disordered" evidence="1">
    <location>
        <begin position="1"/>
        <end position="24"/>
    </location>
</feature>
<protein>
    <submittedName>
        <fullName evidence="2">Uncharacterized protein</fullName>
    </submittedName>
</protein>
<sequence length="189" mass="20930">MRELSLFSGAGSGRKNRMTEKTPTPKTAALNAALAEVSEDTVVNAQIRALLVTYAERYGEKDLAHTCYAPEDVEAEFEIPITNPATGRVSRTFVNRGKRDHVLEVEQDGFKKRFAIERKTTTQGMADPASPFWDRLTFDKQASNYLLVGEALGENLHGIIYDVVRRPETSPNEIPAGDGLKYPRSGRTA</sequence>
<evidence type="ECO:0000313" key="2">
    <source>
        <dbReference type="EMBL" id="KKM16406.1"/>
    </source>
</evidence>
<gene>
    <name evidence="2" type="ORF">LCGC14_1686110</name>
</gene>
<name>A0A0F9HM75_9ZZZZ</name>
<organism evidence="2">
    <name type="scientific">marine sediment metagenome</name>
    <dbReference type="NCBI Taxonomy" id="412755"/>
    <lineage>
        <taxon>unclassified sequences</taxon>
        <taxon>metagenomes</taxon>
        <taxon>ecological metagenomes</taxon>
    </lineage>
</organism>
<comment type="caution">
    <text evidence="2">The sequence shown here is derived from an EMBL/GenBank/DDBJ whole genome shotgun (WGS) entry which is preliminary data.</text>
</comment>
<reference evidence="2" key="1">
    <citation type="journal article" date="2015" name="Nature">
        <title>Complex archaea that bridge the gap between prokaryotes and eukaryotes.</title>
        <authorList>
            <person name="Spang A."/>
            <person name="Saw J.H."/>
            <person name="Jorgensen S.L."/>
            <person name="Zaremba-Niedzwiedzka K."/>
            <person name="Martijn J."/>
            <person name="Lind A.E."/>
            <person name="van Eijk R."/>
            <person name="Schleper C."/>
            <person name="Guy L."/>
            <person name="Ettema T.J."/>
        </authorList>
    </citation>
    <scope>NUCLEOTIDE SEQUENCE</scope>
</reference>
<dbReference type="EMBL" id="LAZR01014682">
    <property type="protein sequence ID" value="KKM16406.1"/>
    <property type="molecule type" value="Genomic_DNA"/>
</dbReference>